<evidence type="ECO:0000313" key="1">
    <source>
        <dbReference type="EMBL" id="TYP91253.1"/>
    </source>
</evidence>
<dbReference type="AlphaFoldDB" id="A0A5D3YDN1"/>
<evidence type="ECO:0000313" key="2">
    <source>
        <dbReference type="Proteomes" id="UP000324176"/>
    </source>
</evidence>
<proteinExistence type="predicted"/>
<reference evidence="1 2" key="1">
    <citation type="submission" date="2019-07" db="EMBL/GenBank/DDBJ databases">
        <title>Active sludge and wastewater microbial communities from Klosterneuburg, Austria.</title>
        <authorList>
            <person name="Wagner M."/>
        </authorList>
    </citation>
    <scope>NUCLEOTIDE SEQUENCE [LARGE SCALE GENOMIC DNA]</scope>
    <source>
        <strain evidence="1 2">Nm2</strain>
    </source>
</reference>
<accession>A0A5D3YDN1</accession>
<name>A0A5D3YDN1_9PROT</name>
<sequence>MDYFNNVDRMMLDGKNNSYLQHAVSGVLS</sequence>
<dbReference type="Proteomes" id="UP000324176">
    <property type="component" value="Unassembled WGS sequence"/>
</dbReference>
<comment type="caution">
    <text evidence="1">The sequence shown here is derived from an EMBL/GenBank/DDBJ whole genome shotgun (WGS) entry which is preliminary data.</text>
</comment>
<organism evidence="1 2">
    <name type="scientific">Nitrosomonas communis</name>
    <dbReference type="NCBI Taxonomy" id="44574"/>
    <lineage>
        <taxon>Bacteria</taxon>
        <taxon>Pseudomonadati</taxon>
        <taxon>Pseudomonadota</taxon>
        <taxon>Betaproteobacteria</taxon>
        <taxon>Nitrosomonadales</taxon>
        <taxon>Nitrosomonadaceae</taxon>
        <taxon>Nitrosomonas</taxon>
    </lineage>
</organism>
<protein>
    <submittedName>
        <fullName evidence="1">Uncharacterized protein</fullName>
    </submittedName>
</protein>
<dbReference type="EMBL" id="VNHT01000010">
    <property type="protein sequence ID" value="TYP91253.1"/>
    <property type="molecule type" value="Genomic_DNA"/>
</dbReference>
<gene>
    <name evidence="1" type="ORF">BCL69_101024</name>
</gene>